<accession>A0A2C9CF52</accession>
<dbReference type="InterPro" id="IPR007153">
    <property type="entry name" value="Adenosine_kinase"/>
</dbReference>
<dbReference type="Proteomes" id="UP000221734">
    <property type="component" value="Chromosome Kuenenia_stuttgartiensis_MBR1"/>
</dbReference>
<reference evidence="2" key="1">
    <citation type="submission" date="2017-10" db="EMBL/GenBank/DDBJ databases">
        <authorList>
            <person name="Frank J."/>
        </authorList>
    </citation>
    <scope>NUCLEOTIDE SEQUENCE [LARGE SCALE GENOMIC DNA]</scope>
</reference>
<dbReference type="AlphaFoldDB" id="A0A2C9CF52"/>
<dbReference type="Gene3D" id="3.40.1520.10">
    <property type="entry name" value="Ta1353-like"/>
    <property type="match status" value="1"/>
</dbReference>
<gene>
    <name evidence="1" type="ORF">KSMBR1_1843</name>
</gene>
<dbReference type="EMBL" id="LT934425">
    <property type="protein sequence ID" value="SOH04342.1"/>
    <property type="molecule type" value="Genomic_DNA"/>
</dbReference>
<name>A0A2C9CF52_KUEST</name>
<sequence>MVETMAITMELPEGANIIIGQAHFIKTAEDIYETLINAAPGIKFGIAFCEASGPRLIRIEGNDEYLQETSARNAKNIAAGHTFVILMKEAYPINVLNALKLCPEVCTVFCATANPLQVIVAKTVQGNGIIGVVDGYSPAGTETEKDIRDRRQLLRKIGYKLP</sequence>
<organism evidence="1 2">
    <name type="scientific">Kuenenia stuttgartiensis</name>
    <dbReference type="NCBI Taxonomy" id="174633"/>
    <lineage>
        <taxon>Bacteria</taxon>
        <taxon>Pseudomonadati</taxon>
        <taxon>Planctomycetota</taxon>
        <taxon>Candidatus Brocadiia</taxon>
        <taxon>Candidatus Brocadiales</taxon>
        <taxon>Candidatus Brocadiaceae</taxon>
        <taxon>Candidatus Kuenenia</taxon>
    </lineage>
</organism>
<evidence type="ECO:0000313" key="1">
    <source>
        <dbReference type="EMBL" id="SOH04342.1"/>
    </source>
</evidence>
<dbReference type="PANTHER" id="PTHR36155">
    <property type="entry name" value="BLL5354 PROTEIN"/>
    <property type="match status" value="1"/>
</dbReference>
<proteinExistence type="predicted"/>
<keyword evidence="2" id="KW-1185">Reference proteome</keyword>
<dbReference type="Pfam" id="PF04008">
    <property type="entry name" value="Adenosine_kin"/>
    <property type="match status" value="1"/>
</dbReference>
<dbReference type="KEGG" id="kst:KSMBR1_1843"/>
<dbReference type="SUPFAM" id="SSF103165">
    <property type="entry name" value="Ta1353-like"/>
    <property type="match status" value="1"/>
</dbReference>
<dbReference type="PANTHER" id="PTHR36155:SF1">
    <property type="entry name" value="BLL5354 PROTEIN"/>
    <property type="match status" value="1"/>
</dbReference>
<dbReference type="OrthoDB" id="9785212at2"/>
<dbReference type="RefSeq" id="WP_099325061.1">
    <property type="nucleotide sequence ID" value="NZ_LT934425.1"/>
</dbReference>
<dbReference type="InterPro" id="IPR036902">
    <property type="entry name" value="Ta1353-like_sf"/>
</dbReference>
<protein>
    <submittedName>
        <fullName evidence="1">Uncharacterized protein</fullName>
    </submittedName>
</protein>
<evidence type="ECO:0000313" key="2">
    <source>
        <dbReference type="Proteomes" id="UP000221734"/>
    </source>
</evidence>